<keyword evidence="2" id="KW-1185">Reference proteome</keyword>
<dbReference type="Proteomes" id="UP000234323">
    <property type="component" value="Unassembled WGS sequence"/>
</dbReference>
<organism evidence="1 2">
    <name type="scientific">Rhizophagus irregularis</name>
    <dbReference type="NCBI Taxonomy" id="588596"/>
    <lineage>
        <taxon>Eukaryota</taxon>
        <taxon>Fungi</taxon>
        <taxon>Fungi incertae sedis</taxon>
        <taxon>Mucoromycota</taxon>
        <taxon>Glomeromycotina</taxon>
        <taxon>Glomeromycetes</taxon>
        <taxon>Glomerales</taxon>
        <taxon>Glomeraceae</taxon>
        <taxon>Rhizophagus</taxon>
    </lineage>
</organism>
<dbReference type="VEuPathDB" id="FungiDB:FUN_005023"/>
<proteinExistence type="predicted"/>
<evidence type="ECO:0000313" key="2">
    <source>
        <dbReference type="Proteomes" id="UP000234323"/>
    </source>
</evidence>
<dbReference type="AlphaFoldDB" id="A0A2I1HVW7"/>
<accession>A0A2I1HVW7</accession>
<evidence type="ECO:0008006" key="3">
    <source>
        <dbReference type="Google" id="ProtNLM"/>
    </source>
</evidence>
<evidence type="ECO:0000313" key="1">
    <source>
        <dbReference type="EMBL" id="PKY62993.1"/>
    </source>
</evidence>
<feature type="non-terminal residue" evidence="1">
    <location>
        <position position="1"/>
    </location>
</feature>
<sequence length="142" mass="16011">ESIIYHVVCGEHGTGKTTLTRIASREVGQDKDKDKDVEHFGKAFGKSLSNLEHIPFTAQLMKKVLGDDHVDRHPNWRRALEAFKNAGTVYKTKHNKLPVIIYDNISGLITNTNPKVLDTHADHQEYIAVFVSSEGSIQEEWS</sequence>
<dbReference type="Gene3D" id="3.40.50.300">
    <property type="entry name" value="P-loop containing nucleotide triphosphate hydrolases"/>
    <property type="match status" value="1"/>
</dbReference>
<comment type="caution">
    <text evidence="1">The sequence shown here is derived from an EMBL/GenBank/DDBJ whole genome shotgun (WGS) entry which is preliminary data.</text>
</comment>
<reference evidence="1 2" key="1">
    <citation type="submission" date="2015-10" db="EMBL/GenBank/DDBJ databases">
        <title>Genome analyses suggest a sexual origin of heterokaryosis in a supposedly ancient asexual fungus.</title>
        <authorList>
            <person name="Ropars J."/>
            <person name="Sedzielewska K."/>
            <person name="Noel J."/>
            <person name="Charron P."/>
            <person name="Farinelli L."/>
            <person name="Marton T."/>
            <person name="Kruger M."/>
            <person name="Pelin A."/>
            <person name="Brachmann A."/>
            <person name="Corradi N."/>
        </authorList>
    </citation>
    <scope>NUCLEOTIDE SEQUENCE [LARGE SCALE GENOMIC DNA]</scope>
    <source>
        <strain evidence="1 2">A4</strain>
    </source>
</reference>
<gene>
    <name evidence="1" type="ORF">RhiirA4_530138</name>
</gene>
<name>A0A2I1HVW7_9GLOM</name>
<dbReference type="InterPro" id="IPR027417">
    <property type="entry name" value="P-loop_NTPase"/>
</dbReference>
<dbReference type="VEuPathDB" id="FungiDB:RhiirA1_463229"/>
<dbReference type="EMBL" id="LLXI01008644">
    <property type="protein sequence ID" value="PKY62993.1"/>
    <property type="molecule type" value="Genomic_DNA"/>
</dbReference>
<feature type="non-terminal residue" evidence="1">
    <location>
        <position position="142"/>
    </location>
</feature>
<protein>
    <recommendedName>
        <fullName evidence="3">AAA+ ATPase domain-containing protein</fullName>
    </recommendedName>
</protein>